<sequence length="596" mass="64816">MNCRRTPLSPTDPVHRAPRRPLKRARLPPSKPLATITTSHHQLVSQVERSSFSLSPNVHDAIPNSLPSAVDCSAATTLPGSPSVPSSNAPTCVLGGRVDAGVPSSVRDPSPSPVAGPLLFRSTRPPPGTRPSAAPDAPALAVFCDPRGTTYELPLKYAPQLVAAFRRVELAGDLATPGQPSDSGVGRMVDTRRASASGSDQNPPAPPDPTMAQLLRLMMEDRQAAREERQANLATLQHLAQLATGNANNNNGGNGNGDHRSKLKDFQSTNPPVFSKCTEPLDADDWLRTIENNLEVAGVGIDEKVLFATHFLSGPARAWWENVKAIQVEGHVIDWEEFKAKFRKTHIPSGLIKLMKDKFMNLRQGSMSVVDYLDKFTTLSRYAPEDTNTEEKKKDRFLNGLHDELQSILVAVPYPDLESLVDASIMVESKRKNAFENRKRKAIMLQGNSSTQQPRSLPPPRPAPQQQWNPPPAPRPNSLNQDPNYNRQNNTVRKPPMDANLRTNLEGCPQLIPTRESGSRSDAAAEVDGVPEQDPARWASATVEHKWCGVRLRRGSGSGLLDNVFSDTTAAGQEAVVARWDGGALPSSGEMLRFGG</sequence>
<dbReference type="PANTHER" id="PTHR15503:SF45">
    <property type="entry name" value="RNA-DIRECTED DNA POLYMERASE HOMOLOG"/>
    <property type="match status" value="1"/>
</dbReference>
<name>A0AAD8S9N6_LOLMU</name>
<feature type="region of interest" description="Disordered" evidence="1">
    <location>
        <begin position="445"/>
        <end position="530"/>
    </location>
</feature>
<feature type="domain" description="Retrotransposon gag" evidence="2">
    <location>
        <begin position="307"/>
        <end position="402"/>
    </location>
</feature>
<feature type="compositionally biased region" description="Pro residues" evidence="1">
    <location>
        <begin position="456"/>
        <end position="475"/>
    </location>
</feature>
<feature type="compositionally biased region" description="Polar residues" evidence="1">
    <location>
        <begin position="482"/>
        <end position="492"/>
    </location>
</feature>
<reference evidence="3" key="1">
    <citation type="submission" date="2023-07" db="EMBL/GenBank/DDBJ databases">
        <title>A chromosome-level genome assembly of Lolium multiflorum.</title>
        <authorList>
            <person name="Chen Y."/>
            <person name="Copetti D."/>
            <person name="Kolliker R."/>
            <person name="Studer B."/>
        </authorList>
    </citation>
    <scope>NUCLEOTIDE SEQUENCE</scope>
    <source>
        <strain evidence="3">02402/16</strain>
        <tissue evidence="3">Leaf</tissue>
    </source>
</reference>
<evidence type="ECO:0000313" key="3">
    <source>
        <dbReference type="EMBL" id="KAK1647860.1"/>
    </source>
</evidence>
<dbReference type="InterPro" id="IPR005162">
    <property type="entry name" value="Retrotrans_gag_dom"/>
</dbReference>
<feature type="region of interest" description="Disordered" evidence="1">
    <location>
        <begin position="103"/>
        <end position="136"/>
    </location>
</feature>
<feature type="region of interest" description="Disordered" evidence="1">
    <location>
        <begin position="1"/>
        <end position="34"/>
    </location>
</feature>
<proteinExistence type="predicted"/>
<dbReference type="PANTHER" id="PTHR15503">
    <property type="entry name" value="LDOC1 RELATED"/>
    <property type="match status" value="1"/>
</dbReference>
<dbReference type="Pfam" id="PF03732">
    <property type="entry name" value="Retrotrans_gag"/>
    <property type="match status" value="1"/>
</dbReference>
<protein>
    <recommendedName>
        <fullName evidence="2">Retrotransposon gag domain-containing protein</fullName>
    </recommendedName>
</protein>
<dbReference type="EMBL" id="JAUUTY010000004">
    <property type="protein sequence ID" value="KAK1647860.1"/>
    <property type="molecule type" value="Genomic_DNA"/>
</dbReference>
<keyword evidence="4" id="KW-1185">Reference proteome</keyword>
<dbReference type="AlphaFoldDB" id="A0AAD8S9N6"/>
<organism evidence="3 4">
    <name type="scientific">Lolium multiflorum</name>
    <name type="common">Italian ryegrass</name>
    <name type="synonym">Lolium perenne subsp. multiflorum</name>
    <dbReference type="NCBI Taxonomy" id="4521"/>
    <lineage>
        <taxon>Eukaryota</taxon>
        <taxon>Viridiplantae</taxon>
        <taxon>Streptophyta</taxon>
        <taxon>Embryophyta</taxon>
        <taxon>Tracheophyta</taxon>
        <taxon>Spermatophyta</taxon>
        <taxon>Magnoliopsida</taxon>
        <taxon>Liliopsida</taxon>
        <taxon>Poales</taxon>
        <taxon>Poaceae</taxon>
        <taxon>BOP clade</taxon>
        <taxon>Pooideae</taxon>
        <taxon>Poodae</taxon>
        <taxon>Poeae</taxon>
        <taxon>Poeae Chloroplast Group 2 (Poeae type)</taxon>
        <taxon>Loliodinae</taxon>
        <taxon>Loliinae</taxon>
        <taxon>Lolium</taxon>
    </lineage>
</organism>
<evidence type="ECO:0000256" key="1">
    <source>
        <dbReference type="SAM" id="MobiDB-lite"/>
    </source>
</evidence>
<accession>A0AAD8S9N6</accession>
<dbReference type="Proteomes" id="UP001231189">
    <property type="component" value="Unassembled WGS sequence"/>
</dbReference>
<comment type="caution">
    <text evidence="3">The sequence shown here is derived from an EMBL/GenBank/DDBJ whole genome shotgun (WGS) entry which is preliminary data.</text>
</comment>
<evidence type="ECO:0000313" key="4">
    <source>
        <dbReference type="Proteomes" id="UP001231189"/>
    </source>
</evidence>
<dbReference type="InterPro" id="IPR032567">
    <property type="entry name" value="RTL1-rel"/>
</dbReference>
<gene>
    <name evidence="3" type="ORF">QYE76_065665</name>
</gene>
<evidence type="ECO:0000259" key="2">
    <source>
        <dbReference type="Pfam" id="PF03732"/>
    </source>
</evidence>
<feature type="compositionally biased region" description="Basic residues" evidence="1">
    <location>
        <begin position="16"/>
        <end position="26"/>
    </location>
</feature>